<gene>
    <name evidence="1" type="ORF">AVEN_215910_1</name>
</gene>
<evidence type="ECO:0000313" key="2">
    <source>
        <dbReference type="Proteomes" id="UP000499080"/>
    </source>
</evidence>
<proteinExistence type="predicted"/>
<evidence type="ECO:0000313" key="1">
    <source>
        <dbReference type="EMBL" id="GBO40910.1"/>
    </source>
</evidence>
<sequence length="169" mass="19231">MALISIVYRLSNRRVVSSRVLVLRNQTNVSHPASSSSLRSRPLHPLTSHTMAAPSAAAGGPQSALLTRFWPYNQHASGKYLKRKEKKKSSFSFKIYARLLLSEFLRDILVSHSSSLCRIRLKIRRSAEILTTRLRGETVLRVTSSSLENVLKKNIRLEHNRRRVENVLS</sequence>
<name>A0A4Y2WWN1_ARAVE</name>
<keyword evidence="2" id="KW-1185">Reference proteome</keyword>
<dbReference type="Proteomes" id="UP000499080">
    <property type="component" value="Unassembled WGS sequence"/>
</dbReference>
<protein>
    <submittedName>
        <fullName evidence="1">Uncharacterized protein</fullName>
    </submittedName>
</protein>
<comment type="caution">
    <text evidence="1">The sequence shown here is derived from an EMBL/GenBank/DDBJ whole genome shotgun (WGS) entry which is preliminary data.</text>
</comment>
<dbReference type="EMBL" id="BGPR01066339">
    <property type="protein sequence ID" value="GBO40910.1"/>
    <property type="molecule type" value="Genomic_DNA"/>
</dbReference>
<dbReference type="AlphaFoldDB" id="A0A4Y2WWN1"/>
<organism evidence="1 2">
    <name type="scientific">Araneus ventricosus</name>
    <name type="common">Orbweaver spider</name>
    <name type="synonym">Epeira ventricosa</name>
    <dbReference type="NCBI Taxonomy" id="182803"/>
    <lineage>
        <taxon>Eukaryota</taxon>
        <taxon>Metazoa</taxon>
        <taxon>Ecdysozoa</taxon>
        <taxon>Arthropoda</taxon>
        <taxon>Chelicerata</taxon>
        <taxon>Arachnida</taxon>
        <taxon>Araneae</taxon>
        <taxon>Araneomorphae</taxon>
        <taxon>Entelegynae</taxon>
        <taxon>Araneoidea</taxon>
        <taxon>Araneidae</taxon>
        <taxon>Araneus</taxon>
    </lineage>
</organism>
<accession>A0A4Y2WWN1</accession>
<reference evidence="1 2" key="1">
    <citation type="journal article" date="2019" name="Sci. Rep.">
        <title>Orb-weaving spider Araneus ventricosus genome elucidates the spidroin gene catalogue.</title>
        <authorList>
            <person name="Kono N."/>
            <person name="Nakamura H."/>
            <person name="Ohtoshi R."/>
            <person name="Moran D.A.P."/>
            <person name="Shinohara A."/>
            <person name="Yoshida Y."/>
            <person name="Fujiwara M."/>
            <person name="Mori M."/>
            <person name="Tomita M."/>
            <person name="Arakawa K."/>
        </authorList>
    </citation>
    <scope>NUCLEOTIDE SEQUENCE [LARGE SCALE GENOMIC DNA]</scope>
</reference>